<dbReference type="PANTHER" id="PTHR11804">
    <property type="entry name" value="PROTEASE M3 THIMET OLIGOPEPTIDASE-RELATED"/>
    <property type="match status" value="1"/>
</dbReference>
<evidence type="ECO:0000313" key="1">
    <source>
        <dbReference type="EMBL" id="CDS85560.1"/>
    </source>
</evidence>
<organism evidence="3">
    <name type="scientific">Clostridioides difficile</name>
    <name type="common">Peptoclostridium difficile</name>
    <dbReference type="NCBI Taxonomy" id="1496"/>
    <lineage>
        <taxon>Bacteria</taxon>
        <taxon>Bacillati</taxon>
        <taxon>Bacillota</taxon>
        <taxon>Clostridia</taxon>
        <taxon>Peptostreptococcales</taxon>
        <taxon>Peptostreptococcaceae</taxon>
        <taxon>Clostridioides</taxon>
    </lineage>
</organism>
<dbReference type="PANTHER" id="PTHR11804:SF28">
    <property type="entry name" value="OLIGOENDOPEPTIDASE F"/>
    <property type="match status" value="1"/>
</dbReference>
<dbReference type="GO" id="GO:0006518">
    <property type="term" value="P:peptide metabolic process"/>
    <property type="evidence" value="ECO:0007669"/>
    <property type="project" value="TreeGrafter"/>
</dbReference>
<proteinExistence type="predicted"/>
<dbReference type="GO" id="GO:0004222">
    <property type="term" value="F:metalloendopeptidase activity"/>
    <property type="evidence" value="ECO:0007669"/>
    <property type="project" value="InterPro"/>
</dbReference>
<protein>
    <submittedName>
        <fullName evidence="2">Oligoendopeptidase, M3 family</fullName>
    </submittedName>
    <submittedName>
        <fullName evidence="3">Oligoendopeptidase-related, clade2, M3B family</fullName>
    </submittedName>
</protein>
<sequence length="564" mass="67526">MKFSEFKYERPNNNSMKKEFLSCVEDINNSRNYKEQQKNIHKINLLRNKIETLSNIASIRYSTDTFNKFYKEEKNYWDEYMPLYEELNSYFYNAIVNSKFKYDLIKEFGEQFFTIVEYSLKSFSKEIISELQEENKLCSEYTRLLASAEIMFDGKIRNLSGMGKFMYSKNRKTRELANKAYYNFFEENETKFDDIFDKLVKLRDKMSKKLGFEDFVELGYVRMMRSDYREYMIKNVRKQVLKYVVPMANELYEKQAKRIGLEYLSYIDEGVEFLTGNASLKGDSRYIIQNGKRMYSELSKETNEFFDFMLENELMDLETKKGKGAGGYCTYIPDYKSPFIFSNFNQTADDIDVLTHEAGHAFQLYMSRWIDMPEINFPTLDSCEIHSMSMEFITWPWMDLFFKEDTDKYKFTHLSSSIKFIPYGVIVDEFQHYIYKNPNVDKSKRKEIWRFLEKKYLPHRKYGDNSFLERGCWWFKQGHIFKNPFYYIDYVLAQICALQFWKKMIQDRDAGWKDYINICKVGGTKSFLDIVSMGNLYSPFDDGCIESIIGDVKSWFDEINDSKL</sequence>
<dbReference type="SUPFAM" id="SSF55486">
    <property type="entry name" value="Metalloproteases ('zincins'), catalytic domain"/>
    <property type="match status" value="1"/>
</dbReference>
<accession>A0A069AR65</accession>
<name>A0A069AR65_CLODI</name>
<dbReference type="EMBL" id="LK932505">
    <property type="protein sequence ID" value="CDS85560.1"/>
    <property type="molecule type" value="Genomic_DNA"/>
</dbReference>
<dbReference type="GO" id="GO:0006508">
    <property type="term" value="P:proteolysis"/>
    <property type="evidence" value="ECO:0007669"/>
    <property type="project" value="InterPro"/>
</dbReference>
<evidence type="ECO:0000313" key="3">
    <source>
        <dbReference type="EMBL" id="CDT12843.1"/>
    </source>
</evidence>
<gene>
    <name evidence="3" type="ORF">BN1095_330015</name>
    <name evidence="1" type="ORF">BN1096_520357</name>
    <name evidence="2" type="ORF">BN1097_630261</name>
</gene>
<dbReference type="RefSeq" id="WP_021390223.1">
    <property type="nucleotide sequence ID" value="NZ_BBYB01000197.1"/>
</dbReference>
<evidence type="ECO:0000313" key="2">
    <source>
        <dbReference type="EMBL" id="CDS87826.1"/>
    </source>
</evidence>
<dbReference type="NCBIfam" id="TIGR02289">
    <property type="entry name" value="M3_not_pepF"/>
    <property type="match status" value="1"/>
</dbReference>
<dbReference type="Gene3D" id="1.10.1370.30">
    <property type="match status" value="1"/>
</dbReference>
<dbReference type="EMBL" id="LK932994">
    <property type="protein sequence ID" value="CDT12843.1"/>
    <property type="molecule type" value="Genomic_DNA"/>
</dbReference>
<dbReference type="EMBL" id="LK932402">
    <property type="protein sequence ID" value="CDS87826.1"/>
    <property type="molecule type" value="Genomic_DNA"/>
</dbReference>
<dbReference type="CDD" id="cd09606">
    <property type="entry name" value="M3B_PepF"/>
    <property type="match status" value="1"/>
</dbReference>
<dbReference type="InterPro" id="IPR045090">
    <property type="entry name" value="Pept_M3A_M3B"/>
</dbReference>
<reference evidence="3" key="1">
    <citation type="submission" date="2014-07" db="EMBL/GenBank/DDBJ databases">
        <authorList>
            <person name="Monot Marc"/>
        </authorList>
    </citation>
    <scope>NUCLEOTIDE SEQUENCE</scope>
    <source>
        <strain evidence="3">7032989</strain>
        <strain evidence="2">7032994</strain>
    </source>
</reference>
<dbReference type="InterPro" id="IPR011976">
    <property type="entry name" value="Pept_M3B_oligopep-rel"/>
</dbReference>
<dbReference type="AlphaFoldDB" id="A0A069AR65"/>